<name>A0A7X3LYG9_9HYPH</name>
<dbReference type="GO" id="GO:0005507">
    <property type="term" value="F:copper ion binding"/>
    <property type="evidence" value="ECO:0007669"/>
    <property type="project" value="InterPro"/>
</dbReference>
<dbReference type="GO" id="GO:0016491">
    <property type="term" value="F:oxidoreductase activity"/>
    <property type="evidence" value="ECO:0007669"/>
    <property type="project" value="UniProtKB-KW"/>
</dbReference>
<dbReference type="AlphaFoldDB" id="A0A7X3LYG9"/>
<sequence length="474" mass="52414">MFQRRFLLPNRRDLLKGGAALLACSRLPNGAIASEGEPLTIEAREGTAELWEEGGPKADIWGYEGRVPGPVIWIPQGETLPLRFVNRLKQPSTIHWHGIRLDNAYDGVAGLTQEAVEPGESFDYQVKAPDAGTYWYHPHNRSWEQLARGLYGVLIVQEAGAKAYDRELLFVFDDWRLNEERQIDEASFGNLHDWSHAGRLGNVLTTNGLPYFKERARPGERLRVRVVNTANARVLSFRFSKLRPRVIALDGQPVAPYELADDTLLIAPSQRADLIVDVPHEGGVFKVDEVSGAPFAAGEIAAGGPVMQRETPLPEDIALPANPLNRFLSLGDALSADLLMQGGAMGGLSQATLHGETKDLRSLAQEGKVWAFNGIVGSHHDPALFSVARGRTVRMPMMNDTSFPHAMHIHGHHFTVLSRNGAKPTREVWHDTVLMEPGEKVEIAFVADNPGKWMIHCHMLEHQAAGMTAWFEVA</sequence>
<feature type="domain" description="Plastocyanin-like" evidence="5">
    <location>
        <begin position="53"/>
        <end position="158"/>
    </location>
</feature>
<dbReference type="EMBL" id="WUMV01000010">
    <property type="protein sequence ID" value="MXN67368.1"/>
    <property type="molecule type" value="Genomic_DNA"/>
</dbReference>
<dbReference type="Gene3D" id="2.60.40.420">
    <property type="entry name" value="Cupredoxins - blue copper proteins"/>
    <property type="match status" value="3"/>
</dbReference>
<comment type="caution">
    <text evidence="6">The sequence shown here is derived from an EMBL/GenBank/DDBJ whole genome shotgun (WGS) entry which is preliminary data.</text>
</comment>
<dbReference type="PANTHER" id="PTHR11709">
    <property type="entry name" value="MULTI-COPPER OXIDASE"/>
    <property type="match status" value="1"/>
</dbReference>
<dbReference type="Pfam" id="PF07732">
    <property type="entry name" value="Cu-oxidase_3"/>
    <property type="match status" value="1"/>
</dbReference>
<dbReference type="PROSITE" id="PS00079">
    <property type="entry name" value="MULTICOPPER_OXIDASE1"/>
    <property type="match status" value="1"/>
</dbReference>
<dbReference type="Pfam" id="PF07731">
    <property type="entry name" value="Cu-oxidase_2"/>
    <property type="match status" value="1"/>
</dbReference>
<evidence type="ECO:0000256" key="1">
    <source>
        <dbReference type="ARBA" id="ARBA00022723"/>
    </source>
</evidence>
<dbReference type="InterPro" id="IPR045087">
    <property type="entry name" value="Cu-oxidase_fam"/>
</dbReference>
<feature type="domain" description="Plastocyanin-like" evidence="4">
    <location>
        <begin position="365"/>
        <end position="473"/>
    </location>
</feature>
<evidence type="ECO:0000313" key="7">
    <source>
        <dbReference type="Proteomes" id="UP000433101"/>
    </source>
</evidence>
<dbReference type="InterPro" id="IPR008972">
    <property type="entry name" value="Cupredoxin"/>
</dbReference>
<dbReference type="InterPro" id="IPR011707">
    <property type="entry name" value="Cu-oxidase-like_N"/>
</dbReference>
<reference evidence="6 7" key="1">
    <citation type="submission" date="2019-12" db="EMBL/GenBank/DDBJ databases">
        <authorList>
            <person name="Li M."/>
        </authorList>
    </citation>
    <scope>NUCLEOTIDE SEQUENCE [LARGE SCALE GENOMIC DNA]</scope>
    <source>
        <strain evidence="6 7">GBMRC 2046</strain>
    </source>
</reference>
<dbReference type="PROSITE" id="PS00080">
    <property type="entry name" value="MULTICOPPER_OXIDASE2"/>
    <property type="match status" value="1"/>
</dbReference>
<dbReference type="Pfam" id="PF00394">
    <property type="entry name" value="Cu-oxidase"/>
    <property type="match status" value="1"/>
</dbReference>
<dbReference type="SUPFAM" id="SSF49503">
    <property type="entry name" value="Cupredoxins"/>
    <property type="match status" value="3"/>
</dbReference>
<evidence type="ECO:0000256" key="2">
    <source>
        <dbReference type="ARBA" id="ARBA00023002"/>
    </source>
</evidence>
<protein>
    <submittedName>
        <fullName evidence="6">Multicopper oxidase domain-containing protein</fullName>
    </submittedName>
</protein>
<dbReference type="Proteomes" id="UP000433101">
    <property type="component" value="Unassembled WGS sequence"/>
</dbReference>
<keyword evidence="7" id="KW-1185">Reference proteome</keyword>
<accession>A0A7X3LYG9</accession>
<dbReference type="InterPro" id="IPR001117">
    <property type="entry name" value="Cu-oxidase_2nd"/>
</dbReference>
<dbReference type="InterPro" id="IPR033138">
    <property type="entry name" value="Cu_oxidase_CS"/>
</dbReference>
<proteinExistence type="predicted"/>
<evidence type="ECO:0000313" key="6">
    <source>
        <dbReference type="EMBL" id="MXN67368.1"/>
    </source>
</evidence>
<organism evidence="6 7">
    <name type="scientific">Stappia sediminis</name>
    <dbReference type="NCBI Taxonomy" id="2692190"/>
    <lineage>
        <taxon>Bacteria</taxon>
        <taxon>Pseudomonadati</taxon>
        <taxon>Pseudomonadota</taxon>
        <taxon>Alphaproteobacteria</taxon>
        <taxon>Hyphomicrobiales</taxon>
        <taxon>Stappiaceae</taxon>
        <taxon>Stappia</taxon>
    </lineage>
</organism>
<dbReference type="InterPro" id="IPR011706">
    <property type="entry name" value="Cu-oxidase_C"/>
</dbReference>
<gene>
    <name evidence="6" type="ORF">GR183_20875</name>
</gene>
<feature type="domain" description="Plastocyanin-like" evidence="3">
    <location>
        <begin position="207"/>
        <end position="280"/>
    </location>
</feature>
<evidence type="ECO:0000259" key="3">
    <source>
        <dbReference type="Pfam" id="PF00394"/>
    </source>
</evidence>
<evidence type="ECO:0000259" key="5">
    <source>
        <dbReference type="Pfam" id="PF07732"/>
    </source>
</evidence>
<keyword evidence="2" id="KW-0560">Oxidoreductase</keyword>
<evidence type="ECO:0000259" key="4">
    <source>
        <dbReference type="Pfam" id="PF07731"/>
    </source>
</evidence>
<dbReference type="InterPro" id="IPR002355">
    <property type="entry name" value="Cu_oxidase_Cu_BS"/>
</dbReference>
<keyword evidence="1" id="KW-0479">Metal-binding</keyword>
<dbReference type="CDD" id="cd13861">
    <property type="entry name" value="CuRO_1_CumA_like"/>
    <property type="match status" value="1"/>
</dbReference>